<organism evidence="2 3">
    <name type="scientific">Duganella sacchari</name>
    <dbReference type="NCBI Taxonomy" id="551987"/>
    <lineage>
        <taxon>Bacteria</taxon>
        <taxon>Pseudomonadati</taxon>
        <taxon>Pseudomonadota</taxon>
        <taxon>Betaproteobacteria</taxon>
        <taxon>Burkholderiales</taxon>
        <taxon>Oxalobacteraceae</taxon>
        <taxon>Telluria group</taxon>
        <taxon>Duganella</taxon>
    </lineage>
</organism>
<evidence type="ECO:0000256" key="1">
    <source>
        <dbReference type="SAM" id="SignalP"/>
    </source>
</evidence>
<proteinExistence type="predicted"/>
<dbReference type="AlphaFoldDB" id="A0A1M7Q581"/>
<protein>
    <submittedName>
        <fullName evidence="2">Uncharacterized protein</fullName>
    </submittedName>
</protein>
<dbReference type="STRING" id="551987.SAMN05192549_106199"/>
<feature type="signal peptide" evidence="1">
    <location>
        <begin position="1"/>
        <end position="19"/>
    </location>
</feature>
<keyword evidence="1" id="KW-0732">Signal</keyword>
<evidence type="ECO:0000313" key="2">
    <source>
        <dbReference type="EMBL" id="SHN25318.1"/>
    </source>
</evidence>
<keyword evidence="3" id="KW-1185">Reference proteome</keyword>
<sequence length="115" mass="12599">MKRLLVGMALAFGLLPARADTLTTPSFVIDIKVNCEEGNVSCDDVSYTGTSKKTGKSIKLRGKTMHTLCADGVTPCRFLGYEFRNGKTSYKVFEGGELSVTQGKKVILEEKGEWQ</sequence>
<dbReference type="RefSeq" id="WP_072785861.1">
    <property type="nucleotide sequence ID" value="NZ_FRCX01000006.1"/>
</dbReference>
<dbReference type="Proteomes" id="UP000184339">
    <property type="component" value="Unassembled WGS sequence"/>
</dbReference>
<reference evidence="3" key="1">
    <citation type="submission" date="2016-11" db="EMBL/GenBank/DDBJ databases">
        <authorList>
            <person name="Varghese N."/>
            <person name="Submissions S."/>
        </authorList>
    </citation>
    <scope>NUCLEOTIDE SEQUENCE [LARGE SCALE GENOMIC DNA]</scope>
    <source>
        <strain evidence="3">Sac-22</strain>
    </source>
</reference>
<feature type="chain" id="PRO_5012478161" evidence="1">
    <location>
        <begin position="20"/>
        <end position="115"/>
    </location>
</feature>
<dbReference type="EMBL" id="FRCX01000006">
    <property type="protein sequence ID" value="SHN25318.1"/>
    <property type="molecule type" value="Genomic_DNA"/>
</dbReference>
<gene>
    <name evidence="2" type="ORF">SAMN05192549_106199</name>
</gene>
<name>A0A1M7Q581_9BURK</name>
<accession>A0A1M7Q581</accession>
<evidence type="ECO:0000313" key="3">
    <source>
        <dbReference type="Proteomes" id="UP000184339"/>
    </source>
</evidence>